<dbReference type="Gene3D" id="1.10.260.40">
    <property type="entry name" value="lambda repressor-like DNA-binding domains"/>
    <property type="match status" value="1"/>
</dbReference>
<gene>
    <name evidence="2" type="ORF">IAA62_01580</name>
</gene>
<comment type="caution">
    <text evidence="2">The sequence shown here is derived from an EMBL/GenBank/DDBJ whole genome shotgun (WGS) entry which is preliminary data.</text>
</comment>
<organism evidence="2 3">
    <name type="scientific">Candidatus Caccopulliclostridium gallistercoris</name>
    <dbReference type="NCBI Taxonomy" id="2840719"/>
    <lineage>
        <taxon>Bacteria</taxon>
        <taxon>Bacillati</taxon>
        <taxon>Bacillota</taxon>
        <taxon>Clostridia</taxon>
        <taxon>Candidatus Caccopulliclostridium</taxon>
    </lineage>
</organism>
<dbReference type="Pfam" id="PF01381">
    <property type="entry name" value="HTH_3"/>
    <property type="match status" value="1"/>
</dbReference>
<dbReference type="PROSITE" id="PS50943">
    <property type="entry name" value="HTH_CROC1"/>
    <property type="match status" value="1"/>
</dbReference>
<dbReference type="InterPro" id="IPR001387">
    <property type="entry name" value="Cro/C1-type_HTH"/>
</dbReference>
<evidence type="ECO:0000313" key="3">
    <source>
        <dbReference type="Proteomes" id="UP000886861"/>
    </source>
</evidence>
<sequence length="315" mass="35621">MDNFFQDNLKELASKTSQNELAKKTGFSSASISGYISGKSEPSLKFLLALKEHFGIDIDRFITEKLSNTNVASSSTVDDKFVGNYIVYYYDSSVYKGKASNLSKNTLRYGVISVFKQNSDTKVLASLMKDKENAIILKEKLEDCRNIEEILDVYSKEDTYTGSIESTSTQVFIYIKNTGNNDQGLIILNNPPSNKTYIGGLGTVNSVSRGREHMPCVQFMIISRHILQIPDGEIYNLLALGMAEINVKSETEQLYKLFQNLSENADSLTEYQRLKIFEDSLSNTLLDLIDANMFRFAKVSGMEDDNYYRIIRDEE</sequence>
<dbReference type="EMBL" id="DVOJ01000006">
    <property type="protein sequence ID" value="HIV01230.1"/>
    <property type="molecule type" value="Genomic_DNA"/>
</dbReference>
<dbReference type="CDD" id="cd00093">
    <property type="entry name" value="HTH_XRE"/>
    <property type="match status" value="1"/>
</dbReference>
<accession>A0A9D1NDU7</accession>
<reference evidence="2" key="1">
    <citation type="submission" date="2020-10" db="EMBL/GenBank/DDBJ databases">
        <authorList>
            <person name="Gilroy R."/>
        </authorList>
    </citation>
    <scope>NUCLEOTIDE SEQUENCE</scope>
    <source>
        <strain evidence="2">CHK186-9395</strain>
    </source>
</reference>
<dbReference type="InterPro" id="IPR010982">
    <property type="entry name" value="Lambda_DNA-bd_dom_sf"/>
</dbReference>
<evidence type="ECO:0000313" key="2">
    <source>
        <dbReference type="EMBL" id="HIV01230.1"/>
    </source>
</evidence>
<evidence type="ECO:0000259" key="1">
    <source>
        <dbReference type="PROSITE" id="PS50943"/>
    </source>
</evidence>
<reference evidence="2" key="2">
    <citation type="journal article" date="2021" name="PeerJ">
        <title>Extensive microbial diversity within the chicken gut microbiome revealed by metagenomics and culture.</title>
        <authorList>
            <person name="Gilroy R."/>
            <person name="Ravi A."/>
            <person name="Getino M."/>
            <person name="Pursley I."/>
            <person name="Horton D.L."/>
            <person name="Alikhan N.F."/>
            <person name="Baker D."/>
            <person name="Gharbi K."/>
            <person name="Hall N."/>
            <person name="Watson M."/>
            <person name="Adriaenssens E.M."/>
            <person name="Foster-Nyarko E."/>
            <person name="Jarju S."/>
            <person name="Secka A."/>
            <person name="Antonio M."/>
            <person name="Oren A."/>
            <person name="Chaudhuri R.R."/>
            <person name="La Ragione R."/>
            <person name="Hildebrand F."/>
            <person name="Pallen M.J."/>
        </authorList>
    </citation>
    <scope>NUCLEOTIDE SEQUENCE</scope>
    <source>
        <strain evidence="2">CHK186-9395</strain>
    </source>
</reference>
<protein>
    <submittedName>
        <fullName evidence="2">Helix-turn-helix transcriptional regulator</fullName>
    </submittedName>
</protein>
<dbReference type="AlphaFoldDB" id="A0A9D1NDU7"/>
<feature type="domain" description="HTH cro/C1-type" evidence="1">
    <location>
        <begin position="17"/>
        <end position="61"/>
    </location>
</feature>
<dbReference type="SMART" id="SM00530">
    <property type="entry name" value="HTH_XRE"/>
    <property type="match status" value="1"/>
</dbReference>
<dbReference type="SUPFAM" id="SSF47413">
    <property type="entry name" value="lambda repressor-like DNA-binding domains"/>
    <property type="match status" value="1"/>
</dbReference>
<dbReference type="Proteomes" id="UP000886861">
    <property type="component" value="Unassembled WGS sequence"/>
</dbReference>
<dbReference type="GO" id="GO:0003677">
    <property type="term" value="F:DNA binding"/>
    <property type="evidence" value="ECO:0007669"/>
    <property type="project" value="InterPro"/>
</dbReference>
<name>A0A9D1NDU7_9FIRM</name>
<proteinExistence type="predicted"/>